<evidence type="ECO:0000313" key="1">
    <source>
        <dbReference type="EMBL" id="RAK59577.1"/>
    </source>
</evidence>
<comment type="caution">
    <text evidence="1">The sequence shown here is derived from an EMBL/GenBank/DDBJ whole genome shotgun (WGS) entry which is preliminary data.</text>
</comment>
<evidence type="ECO:0008006" key="3">
    <source>
        <dbReference type="Google" id="ProtNLM"/>
    </source>
</evidence>
<dbReference type="OrthoDB" id="8456477at2"/>
<protein>
    <recommendedName>
        <fullName evidence="3">DUF2924 domain-containing protein</fullName>
    </recommendedName>
</protein>
<accession>A0A328AYA3</accession>
<dbReference type="AlphaFoldDB" id="A0A328AYA3"/>
<dbReference type="Proteomes" id="UP000249842">
    <property type="component" value="Unassembled WGS sequence"/>
</dbReference>
<evidence type="ECO:0000313" key="2">
    <source>
        <dbReference type="Proteomes" id="UP000249842"/>
    </source>
</evidence>
<dbReference type="RefSeq" id="WP_111456870.1">
    <property type="nucleotide sequence ID" value="NZ_QFYP01000001.1"/>
</dbReference>
<keyword evidence="2" id="KW-1185">Reference proteome</keyword>
<gene>
    <name evidence="1" type="ORF">DJ021_07065</name>
</gene>
<reference evidence="2" key="1">
    <citation type="submission" date="2018-05" db="EMBL/GenBank/DDBJ databases">
        <authorList>
            <person name="Li X."/>
        </authorList>
    </citation>
    <scope>NUCLEOTIDE SEQUENCE [LARGE SCALE GENOMIC DNA]</scope>
    <source>
        <strain evidence="2">HKS-05</strain>
    </source>
</reference>
<organism evidence="1 2">
    <name type="scientific">Phenylobacterium hankyongense</name>
    <dbReference type="NCBI Taxonomy" id="1813876"/>
    <lineage>
        <taxon>Bacteria</taxon>
        <taxon>Pseudomonadati</taxon>
        <taxon>Pseudomonadota</taxon>
        <taxon>Alphaproteobacteria</taxon>
        <taxon>Caulobacterales</taxon>
        <taxon>Caulobacteraceae</taxon>
        <taxon>Phenylobacterium</taxon>
    </lineage>
</organism>
<sequence length="134" mass="15378">MASIEIDFDVFKALTTRRKDESTTYNDVLRELLGLPSEREPLRLVPRSPDRGSVYMQGLEFPEGTKFRVTYKGRAYHAEIKNGQWVGEDGIVRKSPSDAASAITHTNVNGWRFWDFQRPGETSWSKMRVLQVAK</sequence>
<proteinExistence type="predicted"/>
<dbReference type="EMBL" id="QFYP01000001">
    <property type="protein sequence ID" value="RAK59577.1"/>
    <property type="molecule type" value="Genomic_DNA"/>
</dbReference>
<name>A0A328AYA3_9CAUL</name>